<evidence type="ECO:0000256" key="2">
    <source>
        <dbReference type="ARBA" id="ARBA00022679"/>
    </source>
</evidence>
<dbReference type="GO" id="GO:0070041">
    <property type="term" value="F:rRNA (uridine-C5-)-methyltransferase activity"/>
    <property type="evidence" value="ECO:0007669"/>
    <property type="project" value="TreeGrafter"/>
</dbReference>
<dbReference type="InterPro" id="IPR030390">
    <property type="entry name" value="MeTrfase_TrmA_AS"/>
</dbReference>
<evidence type="ECO:0000256" key="4">
    <source>
        <dbReference type="PROSITE-ProRule" id="PRU01024"/>
    </source>
</evidence>
<keyword evidence="7" id="KW-1185">Reference proteome</keyword>
<feature type="active site" evidence="5">
    <location>
        <position position="346"/>
    </location>
</feature>
<evidence type="ECO:0000256" key="1">
    <source>
        <dbReference type="ARBA" id="ARBA00022603"/>
    </source>
</evidence>
<dbReference type="AlphaFoldDB" id="A0A562J3K8"/>
<dbReference type="GO" id="GO:0070475">
    <property type="term" value="P:rRNA base methylation"/>
    <property type="evidence" value="ECO:0007669"/>
    <property type="project" value="TreeGrafter"/>
</dbReference>
<evidence type="ECO:0000313" key="7">
    <source>
        <dbReference type="Proteomes" id="UP000315343"/>
    </source>
</evidence>
<feature type="binding site" evidence="4">
    <location>
        <position position="319"/>
    </location>
    <ligand>
        <name>S-adenosyl-L-methionine</name>
        <dbReference type="ChEBI" id="CHEBI:59789"/>
    </ligand>
</feature>
<accession>A0A562J3K8</accession>
<dbReference type="Gene3D" id="2.40.50.1070">
    <property type="match status" value="1"/>
</dbReference>
<evidence type="ECO:0000313" key="6">
    <source>
        <dbReference type="EMBL" id="TWH77768.1"/>
    </source>
</evidence>
<dbReference type="PANTHER" id="PTHR11061:SF30">
    <property type="entry name" value="TRNA (URACIL(54)-C(5))-METHYLTRANSFERASE"/>
    <property type="match status" value="1"/>
</dbReference>
<name>A0A562J3K8_9FIRM</name>
<comment type="caution">
    <text evidence="6">The sequence shown here is derived from an EMBL/GenBank/DDBJ whole genome shotgun (WGS) entry which is preliminary data.</text>
</comment>
<feature type="binding site" evidence="4">
    <location>
        <position position="250"/>
    </location>
    <ligand>
        <name>S-adenosyl-L-methionine</name>
        <dbReference type="ChEBI" id="CHEBI:59789"/>
    </ligand>
</feature>
<dbReference type="SUPFAM" id="SSF53335">
    <property type="entry name" value="S-adenosyl-L-methionine-dependent methyltransferases"/>
    <property type="match status" value="1"/>
</dbReference>
<feature type="binding site" evidence="4">
    <location>
        <position position="271"/>
    </location>
    <ligand>
        <name>S-adenosyl-L-methionine</name>
        <dbReference type="ChEBI" id="CHEBI:59789"/>
    </ligand>
</feature>
<dbReference type="Pfam" id="PF05958">
    <property type="entry name" value="tRNA_U5-meth_tr"/>
    <property type="match status" value="1"/>
</dbReference>
<dbReference type="OrthoDB" id="9804590at2"/>
<keyword evidence="2 4" id="KW-0808">Transferase</keyword>
<dbReference type="FunFam" id="2.40.50.1070:FF:000003">
    <property type="entry name" value="23S rRNA (Uracil-5-)-methyltransferase RumA"/>
    <property type="match status" value="1"/>
</dbReference>
<feature type="active site" description="Nucleophile" evidence="4">
    <location>
        <position position="346"/>
    </location>
</feature>
<protein>
    <submittedName>
        <fullName evidence="6">23S rRNA (Uracil1939-C5)-methyltransferase</fullName>
    </submittedName>
</protein>
<sequence length="394" mass="44528">MQIEKNNDLEKLKCPVSDKCGGCQLQHFSYEKQLLEKQEQVNALLEKFCKVEDIIGMESPYYYRNKVHAAFDTDKKGNVISGVYEAGSHRVVPIDSCLIEDQRADNIIVTIRGMLKSFKIRTYDEDKGIGLLRHVMVRTGHLSGEIMVVLVLASHIFPSKNNFIKALMKKHPEITTIVMNVNSKKTSMVLGEREQVLYGKGFIEDTLCGKVFRISPKSFYQINAVQTEVLYGKAIELADLKGKETIIDAYCGIGTIGIIASSHVNKVIGVELNRDAVKDAITNAKRNKVNNIYFYNQDAGEFMNQMAAKKQSVDVVFLDPPRSGSTEEFMNSMILLNPKKVVYISCNPATLERDLAYLVKRGYEVRKAIPVDMFPGTEHVECVVLIWKKTIWQK</sequence>
<organism evidence="6 7">
    <name type="scientific">Sedimentibacter saalensis</name>
    <dbReference type="NCBI Taxonomy" id="130788"/>
    <lineage>
        <taxon>Bacteria</taxon>
        <taxon>Bacillati</taxon>
        <taxon>Bacillota</taxon>
        <taxon>Tissierellia</taxon>
        <taxon>Sedimentibacter</taxon>
    </lineage>
</organism>
<dbReference type="Gene3D" id="3.40.50.150">
    <property type="entry name" value="Vaccinia Virus protein VP39"/>
    <property type="match status" value="1"/>
</dbReference>
<dbReference type="PROSITE" id="PS51687">
    <property type="entry name" value="SAM_MT_RNA_M5U"/>
    <property type="match status" value="1"/>
</dbReference>
<dbReference type="RefSeq" id="WP_145086198.1">
    <property type="nucleotide sequence ID" value="NZ_VLKH01000012.1"/>
</dbReference>
<dbReference type="InterPro" id="IPR029063">
    <property type="entry name" value="SAM-dependent_MTases_sf"/>
</dbReference>
<evidence type="ECO:0000256" key="5">
    <source>
        <dbReference type="PROSITE-ProRule" id="PRU10015"/>
    </source>
</evidence>
<dbReference type="CDD" id="cd02440">
    <property type="entry name" value="AdoMet_MTases"/>
    <property type="match status" value="1"/>
</dbReference>
<dbReference type="PANTHER" id="PTHR11061">
    <property type="entry name" value="RNA M5U METHYLTRANSFERASE"/>
    <property type="match status" value="1"/>
</dbReference>
<proteinExistence type="inferred from homology"/>
<dbReference type="InterPro" id="IPR010280">
    <property type="entry name" value="U5_MeTrfase_fam"/>
</dbReference>
<keyword evidence="3 4" id="KW-0949">S-adenosyl-L-methionine</keyword>
<dbReference type="PROSITE" id="PS01230">
    <property type="entry name" value="TRMA_1"/>
    <property type="match status" value="1"/>
</dbReference>
<keyword evidence="1 4" id="KW-0489">Methyltransferase</keyword>
<dbReference type="FunFam" id="3.40.50.150:FF:000009">
    <property type="entry name" value="23S rRNA (Uracil(1939)-C(5))-methyltransferase RlmD"/>
    <property type="match status" value="1"/>
</dbReference>
<comment type="similarity">
    <text evidence="4">Belongs to the class I-like SAM-binding methyltransferase superfamily. RNA M5U methyltransferase family.</text>
</comment>
<dbReference type="NCBIfam" id="TIGR00479">
    <property type="entry name" value="rumA"/>
    <property type="match status" value="1"/>
</dbReference>
<dbReference type="EMBL" id="VLKH01000012">
    <property type="protein sequence ID" value="TWH77768.1"/>
    <property type="molecule type" value="Genomic_DNA"/>
</dbReference>
<evidence type="ECO:0000256" key="3">
    <source>
        <dbReference type="ARBA" id="ARBA00022691"/>
    </source>
</evidence>
<dbReference type="Proteomes" id="UP000315343">
    <property type="component" value="Unassembled WGS sequence"/>
</dbReference>
<feature type="binding site" evidence="4">
    <location>
        <position position="221"/>
    </location>
    <ligand>
        <name>S-adenosyl-L-methionine</name>
        <dbReference type="ChEBI" id="CHEBI:59789"/>
    </ligand>
</feature>
<reference evidence="6 7" key="1">
    <citation type="submission" date="2019-07" db="EMBL/GenBank/DDBJ databases">
        <title>Genomic Encyclopedia of Type Strains, Phase I: the one thousand microbial genomes (KMG-I) project.</title>
        <authorList>
            <person name="Kyrpides N."/>
        </authorList>
    </citation>
    <scope>NUCLEOTIDE SEQUENCE [LARGE SCALE GENOMIC DNA]</scope>
    <source>
        <strain evidence="6 7">DSM 13558</strain>
    </source>
</reference>
<gene>
    <name evidence="6" type="ORF">LY60_03277</name>
</gene>